<protein>
    <recommendedName>
        <fullName evidence="3">Spore germination protein PE</fullName>
    </recommendedName>
</protein>
<dbReference type="STRING" id="872970.SAMN04488134_10862"/>
<accession>A0A1H8Q6P9</accession>
<dbReference type="Pfam" id="PF10970">
    <property type="entry name" value="GerPE"/>
    <property type="match status" value="1"/>
</dbReference>
<evidence type="ECO:0000313" key="2">
    <source>
        <dbReference type="Proteomes" id="UP000199300"/>
    </source>
</evidence>
<reference evidence="1 2" key="1">
    <citation type="submission" date="2016-10" db="EMBL/GenBank/DDBJ databases">
        <authorList>
            <person name="de Groot N.N."/>
        </authorList>
    </citation>
    <scope>NUCLEOTIDE SEQUENCE [LARGE SCALE GENOMIC DNA]</scope>
    <source>
        <strain evidence="1 2">CGMCC 1.10434</strain>
    </source>
</reference>
<keyword evidence="2" id="KW-1185">Reference proteome</keyword>
<sequence length="119" mass="13428">MSERTALVNDLKVIAISFSSAIQIGDCTERTASVRQVAIQKYPDITGEEDEAYGDYPFFTREAPYYPLPTNQVLRTVNHQPHIHVERIKLTGLSGSSQIQIGNCQSIYADTKIKHIRYV</sequence>
<proteinExistence type="predicted"/>
<dbReference type="AlphaFoldDB" id="A0A1H8Q6P9"/>
<evidence type="ECO:0000313" key="1">
    <source>
        <dbReference type="EMBL" id="SEO49909.1"/>
    </source>
</evidence>
<evidence type="ECO:0008006" key="3">
    <source>
        <dbReference type="Google" id="ProtNLM"/>
    </source>
</evidence>
<dbReference type="InterPro" id="IPR024496">
    <property type="entry name" value="Spore_germ_GerPE"/>
</dbReference>
<dbReference type="RefSeq" id="WP_091498317.1">
    <property type="nucleotide sequence ID" value="NZ_FODJ01000008.1"/>
</dbReference>
<name>A0A1H8Q6P9_9BACI</name>
<dbReference type="OrthoDB" id="2599887at2"/>
<dbReference type="Proteomes" id="UP000199300">
    <property type="component" value="Unassembled WGS sequence"/>
</dbReference>
<gene>
    <name evidence="1" type="ORF">SAMN04488134_10862</name>
</gene>
<dbReference type="EMBL" id="FODJ01000008">
    <property type="protein sequence ID" value="SEO49909.1"/>
    <property type="molecule type" value="Genomic_DNA"/>
</dbReference>
<organism evidence="1 2">
    <name type="scientific">Amphibacillus marinus</name>
    <dbReference type="NCBI Taxonomy" id="872970"/>
    <lineage>
        <taxon>Bacteria</taxon>
        <taxon>Bacillati</taxon>
        <taxon>Bacillota</taxon>
        <taxon>Bacilli</taxon>
        <taxon>Bacillales</taxon>
        <taxon>Bacillaceae</taxon>
        <taxon>Amphibacillus</taxon>
    </lineage>
</organism>